<dbReference type="EMBL" id="CAVMBE010000063">
    <property type="protein sequence ID" value="CAK4032387.1"/>
    <property type="molecule type" value="Genomic_DNA"/>
</dbReference>
<proteinExistence type="predicted"/>
<comment type="caution">
    <text evidence="2">The sequence shown here is derived from an EMBL/GenBank/DDBJ whole genome shotgun (WGS) entry which is preliminary data.</text>
</comment>
<evidence type="ECO:0000313" key="2">
    <source>
        <dbReference type="EMBL" id="CAK4032387.1"/>
    </source>
</evidence>
<gene>
    <name evidence="2" type="ORF">LECACI_7A007545</name>
</gene>
<protein>
    <submittedName>
        <fullName evidence="2">Uncharacterized protein</fullName>
    </submittedName>
</protein>
<accession>A0AAI8Z4P9</accession>
<evidence type="ECO:0000313" key="3">
    <source>
        <dbReference type="Proteomes" id="UP001296104"/>
    </source>
</evidence>
<sequence length="252" mass="28963">MSALELKRPALPTGEEEPDAKTSSIANTLADADTALFHAHRAAHTKFVVHNACPRFELSNVVKQAWNMRNEHPLVQELTRLPDQVDAQNEVVHFVSTGEMIARYVLHYKIAWTLHKISSAERIIRQEKYTIVYAVSDAQLLLLMEHLRLPAQSFDVQTRARIDQKGKRHLKSIYIYKVMEEAIALAYQSLTGPCAIFQVRKWCTDEKRDKPYMAFAFFEELAIDAQVKFTIKILYQEMSYFQVLPAEGLVRA</sequence>
<keyword evidence="3" id="KW-1185">Reference proteome</keyword>
<organism evidence="2 3">
    <name type="scientific">Lecanosticta acicola</name>
    <dbReference type="NCBI Taxonomy" id="111012"/>
    <lineage>
        <taxon>Eukaryota</taxon>
        <taxon>Fungi</taxon>
        <taxon>Dikarya</taxon>
        <taxon>Ascomycota</taxon>
        <taxon>Pezizomycotina</taxon>
        <taxon>Dothideomycetes</taxon>
        <taxon>Dothideomycetidae</taxon>
        <taxon>Mycosphaerellales</taxon>
        <taxon>Mycosphaerellaceae</taxon>
        <taxon>Lecanosticta</taxon>
    </lineage>
</organism>
<dbReference type="Proteomes" id="UP001296104">
    <property type="component" value="Unassembled WGS sequence"/>
</dbReference>
<name>A0AAI8Z4P9_9PEZI</name>
<reference evidence="2" key="1">
    <citation type="submission" date="2023-11" db="EMBL/GenBank/DDBJ databases">
        <authorList>
            <person name="Alioto T."/>
            <person name="Alioto T."/>
            <person name="Gomez Garrido J."/>
        </authorList>
    </citation>
    <scope>NUCLEOTIDE SEQUENCE</scope>
</reference>
<feature type="region of interest" description="Disordered" evidence="1">
    <location>
        <begin position="1"/>
        <end position="21"/>
    </location>
</feature>
<evidence type="ECO:0000256" key="1">
    <source>
        <dbReference type="SAM" id="MobiDB-lite"/>
    </source>
</evidence>
<dbReference type="AlphaFoldDB" id="A0AAI8Z4P9"/>